<dbReference type="RefSeq" id="WP_179269879.1">
    <property type="nucleotide sequence ID" value="NZ_CP058579.1"/>
</dbReference>
<dbReference type="Proteomes" id="UP000509626">
    <property type="component" value="Chromosome"/>
</dbReference>
<sequence>MTSGPLTLYRGCTPVVDARYHVESDRSPVEALIGALAEAEGVDATDLPSLYDVVDTDALNQLFSRRDGPGNADTVLSFQFDTWNVFVRADGRIRVCDATEPTDPEPVFDTVTA</sequence>
<dbReference type="OrthoDB" id="205616at2157"/>
<gene>
    <name evidence="2" type="ORF">HUG12_16770</name>
</gene>
<dbReference type="EMBL" id="CP058579">
    <property type="protein sequence ID" value="QLG63294.1"/>
    <property type="molecule type" value="Genomic_DNA"/>
</dbReference>
<reference evidence="2 3" key="1">
    <citation type="submission" date="2020-06" db="EMBL/GenBank/DDBJ databases">
        <title>NJ-3-1, isolated from saline soil.</title>
        <authorList>
            <person name="Cui H.L."/>
            <person name="Shi X."/>
        </authorList>
    </citation>
    <scope>NUCLEOTIDE SEQUENCE [LARGE SCALE GENOMIC DNA]</scope>
    <source>
        <strain evidence="2 3">NJ-3-1</strain>
    </source>
</reference>
<dbReference type="Pfam" id="PF18545">
    <property type="entry name" value="HalOD1"/>
    <property type="match status" value="1"/>
</dbReference>
<evidence type="ECO:0000313" key="2">
    <source>
        <dbReference type="EMBL" id="QLG63294.1"/>
    </source>
</evidence>
<evidence type="ECO:0000313" key="3">
    <source>
        <dbReference type="Proteomes" id="UP000509626"/>
    </source>
</evidence>
<proteinExistence type="predicted"/>
<keyword evidence="3" id="KW-1185">Reference proteome</keyword>
<organism evidence="2 3">
    <name type="scientific">Halorarum salinum</name>
    <dbReference type="NCBI Taxonomy" id="2743089"/>
    <lineage>
        <taxon>Archaea</taxon>
        <taxon>Methanobacteriati</taxon>
        <taxon>Methanobacteriota</taxon>
        <taxon>Stenosarchaea group</taxon>
        <taxon>Halobacteria</taxon>
        <taxon>Halobacteriales</taxon>
        <taxon>Haloferacaceae</taxon>
        <taxon>Halorarum</taxon>
    </lineage>
</organism>
<name>A0A7D5LCH4_9EURY</name>
<protein>
    <recommendedName>
        <fullName evidence="1">Halobacterial output domain-containing protein</fullName>
    </recommendedName>
</protein>
<dbReference type="KEGG" id="halu:HUG12_16770"/>
<accession>A0A7D5LCH4</accession>
<dbReference type="AlphaFoldDB" id="A0A7D5LCH4"/>
<dbReference type="InterPro" id="IPR040624">
    <property type="entry name" value="HalOD1"/>
</dbReference>
<dbReference type="GeneID" id="56039147"/>
<evidence type="ECO:0000259" key="1">
    <source>
        <dbReference type="Pfam" id="PF18545"/>
    </source>
</evidence>
<feature type="domain" description="Halobacterial output" evidence="1">
    <location>
        <begin position="25"/>
        <end position="95"/>
    </location>
</feature>